<dbReference type="Gene3D" id="3.30.450.20">
    <property type="entry name" value="PAS domain"/>
    <property type="match status" value="1"/>
</dbReference>
<evidence type="ECO:0000313" key="6">
    <source>
        <dbReference type="EMBL" id="GLR69534.1"/>
    </source>
</evidence>
<dbReference type="GO" id="GO:0005886">
    <property type="term" value="C:plasma membrane"/>
    <property type="evidence" value="ECO:0007669"/>
    <property type="project" value="TreeGrafter"/>
</dbReference>
<dbReference type="PROSITE" id="PS50887">
    <property type="entry name" value="GGDEF"/>
    <property type="match status" value="1"/>
</dbReference>
<dbReference type="InterPro" id="IPR000014">
    <property type="entry name" value="PAS"/>
</dbReference>
<dbReference type="InterPro" id="IPR059127">
    <property type="entry name" value="Diguanyl_cycl_sensor_dom"/>
</dbReference>
<dbReference type="CDD" id="cd01949">
    <property type="entry name" value="GGDEF"/>
    <property type="match status" value="1"/>
</dbReference>
<dbReference type="InterPro" id="IPR035965">
    <property type="entry name" value="PAS-like_dom_sf"/>
</dbReference>
<proteinExistence type="predicted"/>
<comment type="caution">
    <text evidence="6">The sequence shown here is derived from an EMBL/GenBank/DDBJ whole genome shotgun (WGS) entry which is preliminary data.</text>
</comment>
<feature type="domain" description="GGDEF" evidence="5">
    <location>
        <begin position="207"/>
        <end position="344"/>
    </location>
</feature>
<dbReference type="Proteomes" id="UP001156601">
    <property type="component" value="Unassembled WGS sequence"/>
</dbReference>
<dbReference type="GO" id="GO:0043709">
    <property type="term" value="P:cell adhesion involved in single-species biofilm formation"/>
    <property type="evidence" value="ECO:0007669"/>
    <property type="project" value="TreeGrafter"/>
</dbReference>
<dbReference type="SUPFAM" id="SSF55073">
    <property type="entry name" value="Nucleotide cyclase"/>
    <property type="match status" value="1"/>
</dbReference>
<reference evidence="6" key="1">
    <citation type="journal article" date="2014" name="Int. J. Syst. Evol. Microbiol.">
        <title>Complete genome sequence of Corynebacterium casei LMG S-19264T (=DSM 44701T), isolated from a smear-ripened cheese.</title>
        <authorList>
            <consortium name="US DOE Joint Genome Institute (JGI-PGF)"/>
            <person name="Walter F."/>
            <person name="Albersmeier A."/>
            <person name="Kalinowski J."/>
            <person name="Ruckert C."/>
        </authorList>
    </citation>
    <scope>NUCLEOTIDE SEQUENCE</scope>
    <source>
        <strain evidence="6">NBRC 110023</strain>
    </source>
</reference>
<dbReference type="EC" id="2.7.7.65" evidence="2"/>
<dbReference type="InterPro" id="IPR043128">
    <property type="entry name" value="Rev_trsase/Diguanyl_cyclase"/>
</dbReference>
<dbReference type="EMBL" id="BSOT01000005">
    <property type="protein sequence ID" value="GLR69534.1"/>
    <property type="molecule type" value="Genomic_DNA"/>
</dbReference>
<dbReference type="PANTHER" id="PTHR45138">
    <property type="entry name" value="REGULATORY COMPONENTS OF SENSORY TRANSDUCTION SYSTEM"/>
    <property type="match status" value="1"/>
</dbReference>
<evidence type="ECO:0000259" key="4">
    <source>
        <dbReference type="PROSITE" id="PS50112"/>
    </source>
</evidence>
<sequence length="354" mass="39579">MSDTNEQKTHGVVTKKTSNAELSINDDALDLSSITQLSNPDDSIPIDMLCKMINLLTVGIFIINDDGVIEVVNAYAAKLFGMSKDALIGRKWSDFLNDCQRDEYLQLFDNLKNAKEESLSHGPKEITLNNANGTPIPADLSLSCLPYRQTQKTPMFIGVFHDLTSHKAEYKKLRRLANTDHLTGLANRHAFEKALNQHWMECVTNKHPISILIIDIDYFKQFNDKYGHVNGDKCLKKVAKAIDECVPSRDCVTARYGGEEFAMILPRCSANLAEAVAKHVRRKINALMFVNQGLPAGVNVTVSQGIACEQSGRYNRPEALLYCADMSLYKAKSSGRDRIQISYEVNEENESSQI</sequence>
<protein>
    <recommendedName>
        <fullName evidence="2">diguanylate cyclase</fullName>
        <ecNumber evidence="2">2.7.7.65</ecNumber>
    </recommendedName>
</protein>
<evidence type="ECO:0000259" key="5">
    <source>
        <dbReference type="PROSITE" id="PS50887"/>
    </source>
</evidence>
<dbReference type="GO" id="GO:1902201">
    <property type="term" value="P:negative regulation of bacterial-type flagellum-dependent cell motility"/>
    <property type="evidence" value="ECO:0007669"/>
    <property type="project" value="TreeGrafter"/>
</dbReference>
<feature type="domain" description="PAS" evidence="4">
    <location>
        <begin position="45"/>
        <end position="118"/>
    </location>
</feature>
<evidence type="ECO:0000313" key="7">
    <source>
        <dbReference type="Proteomes" id="UP001156601"/>
    </source>
</evidence>
<evidence type="ECO:0000256" key="1">
    <source>
        <dbReference type="ARBA" id="ARBA00001946"/>
    </source>
</evidence>
<dbReference type="NCBIfam" id="TIGR00254">
    <property type="entry name" value="GGDEF"/>
    <property type="match status" value="1"/>
</dbReference>
<dbReference type="InterPro" id="IPR029787">
    <property type="entry name" value="Nucleotide_cyclase"/>
</dbReference>
<dbReference type="Gene3D" id="3.30.70.270">
    <property type="match status" value="1"/>
</dbReference>
<dbReference type="NCBIfam" id="TIGR00229">
    <property type="entry name" value="sensory_box"/>
    <property type="match status" value="1"/>
</dbReference>
<comment type="cofactor">
    <cofactor evidence="1">
        <name>Mg(2+)</name>
        <dbReference type="ChEBI" id="CHEBI:18420"/>
    </cofactor>
</comment>
<evidence type="ECO:0000256" key="3">
    <source>
        <dbReference type="ARBA" id="ARBA00034247"/>
    </source>
</evidence>
<dbReference type="SMART" id="SM00267">
    <property type="entry name" value="GGDEF"/>
    <property type="match status" value="1"/>
</dbReference>
<dbReference type="InterPro" id="IPR000160">
    <property type="entry name" value="GGDEF_dom"/>
</dbReference>
<keyword evidence="7" id="KW-1185">Reference proteome</keyword>
<dbReference type="SUPFAM" id="SSF55785">
    <property type="entry name" value="PYP-like sensor domain (PAS domain)"/>
    <property type="match status" value="1"/>
</dbReference>
<dbReference type="GO" id="GO:0052621">
    <property type="term" value="F:diguanylate cyclase activity"/>
    <property type="evidence" value="ECO:0007669"/>
    <property type="project" value="UniProtKB-EC"/>
</dbReference>
<accession>A0AA37SW97</accession>
<dbReference type="CDD" id="cd00130">
    <property type="entry name" value="PAS"/>
    <property type="match status" value="1"/>
</dbReference>
<organism evidence="6 7">
    <name type="scientific">Agaribacter marinus</name>
    <dbReference type="NCBI Taxonomy" id="1431249"/>
    <lineage>
        <taxon>Bacteria</taxon>
        <taxon>Pseudomonadati</taxon>
        <taxon>Pseudomonadota</taxon>
        <taxon>Gammaproteobacteria</taxon>
        <taxon>Alteromonadales</taxon>
        <taxon>Alteromonadaceae</taxon>
        <taxon>Agaribacter</taxon>
    </lineage>
</organism>
<comment type="catalytic activity">
    <reaction evidence="3">
        <text>2 GTP = 3',3'-c-di-GMP + 2 diphosphate</text>
        <dbReference type="Rhea" id="RHEA:24898"/>
        <dbReference type="ChEBI" id="CHEBI:33019"/>
        <dbReference type="ChEBI" id="CHEBI:37565"/>
        <dbReference type="ChEBI" id="CHEBI:58805"/>
        <dbReference type="EC" id="2.7.7.65"/>
    </reaction>
</comment>
<dbReference type="FunFam" id="3.30.70.270:FF:000001">
    <property type="entry name" value="Diguanylate cyclase domain protein"/>
    <property type="match status" value="1"/>
</dbReference>
<dbReference type="PANTHER" id="PTHR45138:SF9">
    <property type="entry name" value="DIGUANYLATE CYCLASE DGCM-RELATED"/>
    <property type="match status" value="1"/>
</dbReference>
<dbReference type="RefSeq" id="WP_284215861.1">
    <property type="nucleotide sequence ID" value="NZ_BSOT01000005.1"/>
</dbReference>
<evidence type="ECO:0000256" key="2">
    <source>
        <dbReference type="ARBA" id="ARBA00012528"/>
    </source>
</evidence>
<reference evidence="6" key="2">
    <citation type="submission" date="2023-01" db="EMBL/GenBank/DDBJ databases">
        <title>Draft genome sequence of Agaribacter marinus strain NBRC 110023.</title>
        <authorList>
            <person name="Sun Q."/>
            <person name="Mori K."/>
        </authorList>
    </citation>
    <scope>NUCLEOTIDE SEQUENCE</scope>
    <source>
        <strain evidence="6">NBRC 110023</strain>
    </source>
</reference>
<gene>
    <name evidence="6" type="ORF">GCM10007852_04420</name>
</gene>
<dbReference type="InterPro" id="IPR050469">
    <property type="entry name" value="Diguanylate_Cyclase"/>
</dbReference>
<dbReference type="Pfam" id="PF00990">
    <property type="entry name" value="GGDEF"/>
    <property type="match status" value="1"/>
</dbReference>
<dbReference type="AlphaFoldDB" id="A0AA37SW97"/>
<name>A0AA37SW97_9ALTE</name>
<dbReference type="Pfam" id="PF24820">
    <property type="entry name" value="Diguanyl_cycl_sensor"/>
    <property type="match status" value="1"/>
</dbReference>
<dbReference type="PROSITE" id="PS50112">
    <property type="entry name" value="PAS"/>
    <property type="match status" value="1"/>
</dbReference>
<dbReference type="SMART" id="SM00091">
    <property type="entry name" value="PAS"/>
    <property type="match status" value="1"/>
</dbReference>